<dbReference type="Proteomes" id="UP000070258">
    <property type="component" value="Unassembled WGS sequence"/>
</dbReference>
<dbReference type="OrthoDB" id="1633110at2"/>
<feature type="signal peptide" evidence="12">
    <location>
        <begin position="1"/>
        <end position="21"/>
    </location>
</feature>
<comment type="caution">
    <text evidence="13">The sequence shown here is derived from an EMBL/GenBank/DDBJ whole genome shotgun (WGS) entry which is preliminary data.</text>
</comment>
<evidence type="ECO:0000256" key="10">
    <source>
        <dbReference type="ARBA" id="ARBA00048138"/>
    </source>
</evidence>
<dbReference type="GO" id="GO:0006564">
    <property type="term" value="P:L-serine biosynthetic process"/>
    <property type="evidence" value="ECO:0007669"/>
    <property type="project" value="UniProtKB-KW"/>
</dbReference>
<dbReference type="PANTHER" id="PTHR43344">
    <property type="entry name" value="PHOSPHOSERINE PHOSPHATASE"/>
    <property type="match status" value="1"/>
</dbReference>
<keyword evidence="5" id="KW-0028">Amino-acid biosynthesis</keyword>
<comment type="cofactor">
    <cofactor evidence="1">
        <name>Mg(2+)</name>
        <dbReference type="ChEBI" id="CHEBI:18420"/>
    </cofactor>
</comment>
<evidence type="ECO:0000256" key="3">
    <source>
        <dbReference type="ARBA" id="ARBA00009184"/>
    </source>
</evidence>
<dbReference type="STRING" id="239498.AXK60_00345"/>
<evidence type="ECO:0000256" key="8">
    <source>
        <dbReference type="ARBA" id="ARBA00022842"/>
    </source>
</evidence>
<evidence type="ECO:0000256" key="11">
    <source>
        <dbReference type="ARBA" id="ARBA00048523"/>
    </source>
</evidence>
<dbReference type="GO" id="GO:0005737">
    <property type="term" value="C:cytoplasm"/>
    <property type="evidence" value="ECO:0007669"/>
    <property type="project" value="TreeGrafter"/>
</dbReference>
<dbReference type="InterPro" id="IPR023214">
    <property type="entry name" value="HAD_sf"/>
</dbReference>
<evidence type="ECO:0000256" key="5">
    <source>
        <dbReference type="ARBA" id="ARBA00022605"/>
    </source>
</evidence>
<keyword evidence="6" id="KW-0479">Metal-binding</keyword>
<evidence type="ECO:0000313" key="14">
    <source>
        <dbReference type="Proteomes" id="UP000070258"/>
    </source>
</evidence>
<evidence type="ECO:0000256" key="9">
    <source>
        <dbReference type="ARBA" id="ARBA00023299"/>
    </source>
</evidence>
<dbReference type="InterPro" id="IPR036412">
    <property type="entry name" value="HAD-like_sf"/>
</dbReference>
<keyword evidence="8" id="KW-0460">Magnesium</keyword>
<name>A0A138AVF3_9ACTN</name>
<comment type="catalytic activity">
    <reaction evidence="11">
        <text>O-phospho-D-serine + H2O = D-serine + phosphate</text>
        <dbReference type="Rhea" id="RHEA:24873"/>
        <dbReference type="ChEBI" id="CHEBI:15377"/>
        <dbReference type="ChEBI" id="CHEBI:35247"/>
        <dbReference type="ChEBI" id="CHEBI:43474"/>
        <dbReference type="ChEBI" id="CHEBI:58680"/>
        <dbReference type="EC" id="3.1.3.3"/>
    </reaction>
</comment>
<dbReference type="SUPFAM" id="SSF56784">
    <property type="entry name" value="HAD-like"/>
    <property type="match status" value="1"/>
</dbReference>
<feature type="chain" id="PRO_5039550581" description="phosphoserine phosphatase" evidence="12">
    <location>
        <begin position="22"/>
        <end position="420"/>
    </location>
</feature>
<sequence length="420" mass="44794">MRRRAALLAAALLTLAPATVACSSSHSGSTSTECRTLASDKGWYGDNRDRLQKLIAERGHCGTAHDGAAPVALFDWDNTVVRNDIGSATAYWMIRTGKIRQPANGDWRTTSRYLVPEAAQALAEACPTALAAPGTPLPTDRDTRCADALVAVVEDGEIGGKPAFAGYDHRRMEPAYAWVVQLMAGYTEAEIEDFAKTARTEALAAPEGAKQRVGTTEVAAWVRYYSQIKDLIGTLVDNGFDVRIISASAQPVVRAWAPEVGLAPDKLIGIRPVVTDGKIVPHLRGCGDVPDGDDSMINYIDGKRCLVNQEVLGITGAQAWQQAPEDRRQVLSAGDSVTDLTFLADATGLRLVINRNVPELMCTAYADADDKWLVNPMFIEPKPQAKPYACATAGTDAAGAKVPVRGADGAPLGSVADTVY</sequence>
<dbReference type="PROSITE" id="PS51257">
    <property type="entry name" value="PROKAR_LIPOPROTEIN"/>
    <property type="match status" value="1"/>
</dbReference>
<evidence type="ECO:0000256" key="12">
    <source>
        <dbReference type="SAM" id="SignalP"/>
    </source>
</evidence>
<evidence type="ECO:0000256" key="1">
    <source>
        <dbReference type="ARBA" id="ARBA00001946"/>
    </source>
</evidence>
<evidence type="ECO:0000256" key="6">
    <source>
        <dbReference type="ARBA" id="ARBA00022723"/>
    </source>
</evidence>
<dbReference type="GO" id="GO:0036424">
    <property type="term" value="F:L-phosphoserine phosphatase activity"/>
    <property type="evidence" value="ECO:0007669"/>
    <property type="project" value="TreeGrafter"/>
</dbReference>
<evidence type="ECO:0000313" key="13">
    <source>
        <dbReference type="EMBL" id="KXP14402.1"/>
    </source>
</evidence>
<dbReference type="EMBL" id="LSRF01000001">
    <property type="protein sequence ID" value="KXP14402.1"/>
    <property type="molecule type" value="Genomic_DNA"/>
</dbReference>
<dbReference type="EC" id="3.1.3.3" evidence="4"/>
<comment type="similarity">
    <text evidence="3">Belongs to the HAD-like hydrolase superfamily. SerB family.</text>
</comment>
<dbReference type="PANTHER" id="PTHR43344:SF2">
    <property type="entry name" value="PHOSPHOSERINE PHOSPHATASE"/>
    <property type="match status" value="1"/>
</dbReference>
<dbReference type="AlphaFoldDB" id="A0A138AVF3"/>
<evidence type="ECO:0000256" key="2">
    <source>
        <dbReference type="ARBA" id="ARBA00005135"/>
    </source>
</evidence>
<accession>A0A138AVF3</accession>
<dbReference type="Gene3D" id="3.40.50.1000">
    <property type="entry name" value="HAD superfamily/HAD-like"/>
    <property type="match status" value="2"/>
</dbReference>
<reference evidence="14" key="1">
    <citation type="submission" date="2016-02" db="EMBL/GenBank/DDBJ databases">
        <authorList>
            <person name="Wen L."/>
            <person name="He K."/>
            <person name="Yang H."/>
        </authorList>
    </citation>
    <scope>NUCLEOTIDE SEQUENCE [LARGE SCALE GENOMIC DNA]</scope>
    <source>
        <strain evidence="14">JCM 15929</strain>
    </source>
</reference>
<dbReference type="InterPro" id="IPR050582">
    <property type="entry name" value="HAD-like_SerB"/>
</dbReference>
<organism evidence="13 14">
    <name type="scientific">Tsukamurella pseudospumae</name>
    <dbReference type="NCBI Taxonomy" id="239498"/>
    <lineage>
        <taxon>Bacteria</taxon>
        <taxon>Bacillati</taxon>
        <taxon>Actinomycetota</taxon>
        <taxon>Actinomycetes</taxon>
        <taxon>Mycobacteriales</taxon>
        <taxon>Tsukamurellaceae</taxon>
        <taxon>Tsukamurella</taxon>
    </lineage>
</organism>
<keyword evidence="9" id="KW-0718">Serine biosynthesis</keyword>
<dbReference type="GO" id="GO:0000287">
    <property type="term" value="F:magnesium ion binding"/>
    <property type="evidence" value="ECO:0007669"/>
    <property type="project" value="TreeGrafter"/>
</dbReference>
<keyword evidence="7" id="KW-0378">Hydrolase</keyword>
<dbReference type="RefSeq" id="WP_068569017.1">
    <property type="nucleotide sequence ID" value="NZ_LSRF01000001.1"/>
</dbReference>
<gene>
    <name evidence="13" type="ORF">AXK60_00345</name>
</gene>
<protein>
    <recommendedName>
        <fullName evidence="4">phosphoserine phosphatase</fullName>
        <ecNumber evidence="4">3.1.3.3</ecNumber>
    </recommendedName>
</protein>
<proteinExistence type="inferred from homology"/>
<evidence type="ECO:0000256" key="7">
    <source>
        <dbReference type="ARBA" id="ARBA00022801"/>
    </source>
</evidence>
<comment type="pathway">
    <text evidence="2">Amino-acid biosynthesis; L-serine biosynthesis; L-serine from 3-phospho-D-glycerate: step 3/3.</text>
</comment>
<keyword evidence="12" id="KW-0732">Signal</keyword>
<evidence type="ECO:0000256" key="4">
    <source>
        <dbReference type="ARBA" id="ARBA00012640"/>
    </source>
</evidence>
<comment type="catalytic activity">
    <reaction evidence="10">
        <text>O-phospho-L-serine + H2O = L-serine + phosphate</text>
        <dbReference type="Rhea" id="RHEA:21208"/>
        <dbReference type="ChEBI" id="CHEBI:15377"/>
        <dbReference type="ChEBI" id="CHEBI:33384"/>
        <dbReference type="ChEBI" id="CHEBI:43474"/>
        <dbReference type="ChEBI" id="CHEBI:57524"/>
        <dbReference type="EC" id="3.1.3.3"/>
    </reaction>
</comment>